<gene>
    <name evidence="1" type="ORF">XELAEV_18028055mg</name>
</gene>
<sequence>MPVRNVLTALSYVLIHNYIRENKWLDSIFIIRVYFLSKAGTSEPMMGCCLGDGTDHISKTILYFQTDGNNILRSV</sequence>
<name>A0A974CWI7_XENLA</name>
<dbReference type="EMBL" id="CM004474">
    <property type="protein sequence ID" value="OCT81239.1"/>
    <property type="molecule type" value="Genomic_DNA"/>
</dbReference>
<dbReference type="Proteomes" id="UP000694892">
    <property type="component" value="Chromosome 5L"/>
</dbReference>
<dbReference type="AlphaFoldDB" id="A0A974CWI7"/>
<proteinExistence type="predicted"/>
<accession>A0A974CWI7</accession>
<reference evidence="2" key="1">
    <citation type="journal article" date="2016" name="Nature">
        <title>Genome evolution in the allotetraploid frog Xenopus laevis.</title>
        <authorList>
            <person name="Session A.M."/>
            <person name="Uno Y."/>
            <person name="Kwon T."/>
            <person name="Chapman J.A."/>
            <person name="Toyoda A."/>
            <person name="Takahashi S."/>
            <person name="Fukui A."/>
            <person name="Hikosaka A."/>
            <person name="Suzuki A."/>
            <person name="Kondo M."/>
            <person name="van Heeringen S.J."/>
            <person name="Quigley I."/>
            <person name="Heinz S."/>
            <person name="Ogino H."/>
            <person name="Ochi H."/>
            <person name="Hellsten U."/>
            <person name="Lyons J.B."/>
            <person name="Simakov O."/>
            <person name="Putnam N."/>
            <person name="Stites J."/>
            <person name="Kuroki Y."/>
            <person name="Tanaka T."/>
            <person name="Michiue T."/>
            <person name="Watanabe M."/>
            <person name="Bogdanovic O."/>
            <person name="Lister R."/>
            <person name="Georgiou G."/>
            <person name="Paranjpe S.S."/>
            <person name="van Kruijsbergen I."/>
            <person name="Shu S."/>
            <person name="Carlson J."/>
            <person name="Kinoshita T."/>
            <person name="Ohta Y."/>
            <person name="Mawaribuchi S."/>
            <person name="Jenkins J."/>
            <person name="Grimwood J."/>
            <person name="Schmutz J."/>
            <person name="Mitros T."/>
            <person name="Mozaffari S.V."/>
            <person name="Suzuki Y."/>
            <person name="Haramoto Y."/>
            <person name="Yamamoto T.S."/>
            <person name="Takagi C."/>
            <person name="Heald R."/>
            <person name="Miller K."/>
            <person name="Haudenschild C."/>
            <person name="Kitzman J."/>
            <person name="Nakayama T."/>
            <person name="Izutsu Y."/>
            <person name="Robert J."/>
            <person name="Fortriede J."/>
            <person name="Burns K."/>
            <person name="Lotay V."/>
            <person name="Karimi K."/>
            <person name="Yasuoka Y."/>
            <person name="Dichmann D.S."/>
            <person name="Flajnik M.F."/>
            <person name="Houston D.W."/>
            <person name="Shendure J."/>
            <person name="DuPasquier L."/>
            <person name="Vize P.D."/>
            <person name="Zorn A.M."/>
            <person name="Ito M."/>
            <person name="Marcotte E.M."/>
            <person name="Wallingford J.B."/>
            <person name="Ito Y."/>
            <person name="Asashima M."/>
            <person name="Ueno N."/>
            <person name="Matsuda Y."/>
            <person name="Veenstra G.J."/>
            <person name="Fujiyama A."/>
            <person name="Harland R.M."/>
            <person name="Taira M."/>
            <person name="Rokhsar D.S."/>
        </authorList>
    </citation>
    <scope>NUCLEOTIDE SEQUENCE [LARGE SCALE GENOMIC DNA]</scope>
    <source>
        <strain evidence="2">J</strain>
    </source>
</reference>
<organism evidence="1 2">
    <name type="scientific">Xenopus laevis</name>
    <name type="common">African clawed frog</name>
    <dbReference type="NCBI Taxonomy" id="8355"/>
    <lineage>
        <taxon>Eukaryota</taxon>
        <taxon>Metazoa</taxon>
        <taxon>Chordata</taxon>
        <taxon>Craniata</taxon>
        <taxon>Vertebrata</taxon>
        <taxon>Euteleostomi</taxon>
        <taxon>Amphibia</taxon>
        <taxon>Batrachia</taxon>
        <taxon>Anura</taxon>
        <taxon>Pipoidea</taxon>
        <taxon>Pipidae</taxon>
        <taxon>Xenopodinae</taxon>
        <taxon>Xenopus</taxon>
        <taxon>Xenopus</taxon>
    </lineage>
</organism>
<evidence type="ECO:0000313" key="2">
    <source>
        <dbReference type="Proteomes" id="UP000694892"/>
    </source>
</evidence>
<protein>
    <submittedName>
        <fullName evidence="1">Uncharacterized protein</fullName>
    </submittedName>
</protein>
<evidence type="ECO:0000313" key="1">
    <source>
        <dbReference type="EMBL" id="OCT81239.1"/>
    </source>
</evidence>